<gene>
    <name evidence="5" type="ORF">FRZ67_16200</name>
</gene>
<organism evidence="5 6">
    <name type="scientific">Panacibacter ginsenosidivorans</name>
    <dbReference type="NCBI Taxonomy" id="1813871"/>
    <lineage>
        <taxon>Bacteria</taxon>
        <taxon>Pseudomonadati</taxon>
        <taxon>Bacteroidota</taxon>
        <taxon>Chitinophagia</taxon>
        <taxon>Chitinophagales</taxon>
        <taxon>Chitinophagaceae</taxon>
        <taxon>Panacibacter</taxon>
    </lineage>
</organism>
<dbReference type="KEGG" id="pgin:FRZ67_16200"/>
<dbReference type="Gene3D" id="2.120.10.30">
    <property type="entry name" value="TolB, C-terminal domain"/>
    <property type="match status" value="1"/>
</dbReference>
<dbReference type="PANTHER" id="PTHR10907">
    <property type="entry name" value="REGUCALCIN"/>
    <property type="match status" value="1"/>
</dbReference>
<feature type="binding site" evidence="3">
    <location>
        <position position="37"/>
    </location>
    <ligand>
        <name>a divalent metal cation</name>
        <dbReference type="ChEBI" id="CHEBI:60240"/>
    </ligand>
</feature>
<feature type="binding site" evidence="3">
    <location>
        <position position="118"/>
    </location>
    <ligand>
        <name>substrate</name>
    </ligand>
</feature>
<dbReference type="InterPro" id="IPR013658">
    <property type="entry name" value="SGL"/>
</dbReference>
<evidence type="ECO:0000256" key="1">
    <source>
        <dbReference type="ARBA" id="ARBA00008853"/>
    </source>
</evidence>
<feature type="binding site" evidence="3">
    <location>
        <position position="216"/>
    </location>
    <ligand>
        <name>a divalent metal cation</name>
        <dbReference type="ChEBI" id="CHEBI:60240"/>
    </ligand>
</feature>
<evidence type="ECO:0000256" key="2">
    <source>
        <dbReference type="PIRSR" id="PIRSR605511-1"/>
    </source>
</evidence>
<evidence type="ECO:0000313" key="5">
    <source>
        <dbReference type="EMBL" id="QEC68771.1"/>
    </source>
</evidence>
<dbReference type="RefSeq" id="WP_147191130.1">
    <property type="nucleotide sequence ID" value="NZ_CP042435.1"/>
</dbReference>
<dbReference type="EMBL" id="CP042435">
    <property type="protein sequence ID" value="QEC68771.1"/>
    <property type="molecule type" value="Genomic_DNA"/>
</dbReference>
<keyword evidence="3" id="KW-0862">Zinc</keyword>
<reference evidence="5 6" key="1">
    <citation type="journal article" date="2016" name="Int. J. Syst. Evol. Microbiol.">
        <title>Panacibacter ginsenosidivorans gen. nov., sp. nov., with ginsenoside converting activity isolated from soil of a ginseng field.</title>
        <authorList>
            <person name="Siddiqi M.Z."/>
            <person name="Muhammad Shafi S."/>
            <person name="Choi K.D."/>
            <person name="Im W.T."/>
        </authorList>
    </citation>
    <scope>NUCLEOTIDE SEQUENCE [LARGE SCALE GENOMIC DNA]</scope>
    <source>
        <strain evidence="5 6">Gsoil1550</strain>
    </source>
</reference>
<dbReference type="AlphaFoldDB" id="A0A5B8VCU6"/>
<dbReference type="GO" id="GO:0005509">
    <property type="term" value="F:calcium ion binding"/>
    <property type="evidence" value="ECO:0007669"/>
    <property type="project" value="TreeGrafter"/>
</dbReference>
<name>A0A5B8VCU6_9BACT</name>
<feature type="binding site" evidence="3">
    <location>
        <position position="166"/>
    </location>
    <ligand>
        <name>a divalent metal cation</name>
        <dbReference type="ChEBI" id="CHEBI:60240"/>
    </ligand>
</feature>
<evidence type="ECO:0000313" key="6">
    <source>
        <dbReference type="Proteomes" id="UP000321533"/>
    </source>
</evidence>
<dbReference type="InterPro" id="IPR011042">
    <property type="entry name" value="6-blade_b-propeller_TolB-like"/>
</dbReference>
<dbReference type="PRINTS" id="PR01790">
    <property type="entry name" value="SMP30FAMILY"/>
</dbReference>
<comment type="cofactor">
    <cofactor evidence="3">
        <name>Zn(2+)</name>
        <dbReference type="ChEBI" id="CHEBI:29105"/>
    </cofactor>
    <text evidence="3">Binds 1 divalent metal cation per subunit.</text>
</comment>
<dbReference type="InterPro" id="IPR005511">
    <property type="entry name" value="SMP-30"/>
</dbReference>
<dbReference type="Pfam" id="PF08450">
    <property type="entry name" value="SGL"/>
    <property type="match status" value="1"/>
</dbReference>
<dbReference type="OrthoDB" id="2633250at2"/>
<evidence type="ECO:0000259" key="4">
    <source>
        <dbReference type="Pfam" id="PF08450"/>
    </source>
</evidence>
<keyword evidence="3" id="KW-0479">Metal-binding</keyword>
<proteinExistence type="inferred from homology"/>
<dbReference type="Proteomes" id="UP000321533">
    <property type="component" value="Chromosome"/>
</dbReference>
<keyword evidence="6" id="KW-1185">Reference proteome</keyword>
<sequence>MKLSILFIVFTFLFGVHTTTNDMQATVLLAAQSQLGEGSFWHPTEKKLYWIDIERKELHIYDPATNKDMHFDLPARVGTVVPVKTGGALVALQNGIHFIDTKTGKLTFLNNPLQENVRFNDGKCDPEGRFWVGSMHLSFVQGAASLYRFDADKSLHTMVTNVTCSNGIVWTADKKTMYYIDTPTGNVDAFDYDDATGNISNRRVVVKVPEGDGYPDGMTIDSEDKLWVALWGGSGVGKFDPLTGKMLLKIHVPAPNTTSCSFGGKDLKTLYITTAKDGLNEARLKEYPLSGNLFSIDLDVKGVAANFYNGTP</sequence>
<evidence type="ECO:0000256" key="3">
    <source>
        <dbReference type="PIRSR" id="PIRSR605511-2"/>
    </source>
</evidence>
<dbReference type="GO" id="GO:0004341">
    <property type="term" value="F:gluconolactonase activity"/>
    <property type="evidence" value="ECO:0007669"/>
    <property type="project" value="TreeGrafter"/>
</dbReference>
<feature type="domain" description="SMP-30/Gluconolactonase/LRE-like region" evidence="4">
    <location>
        <begin position="35"/>
        <end position="275"/>
    </location>
</feature>
<feature type="binding site" evidence="3">
    <location>
        <position position="120"/>
    </location>
    <ligand>
        <name>substrate</name>
    </ligand>
</feature>
<comment type="similarity">
    <text evidence="1">Belongs to the SMP-30/CGR1 family.</text>
</comment>
<dbReference type="GO" id="GO:0019853">
    <property type="term" value="P:L-ascorbic acid biosynthetic process"/>
    <property type="evidence" value="ECO:0007669"/>
    <property type="project" value="TreeGrafter"/>
</dbReference>
<accession>A0A5B8VCU6</accession>
<feature type="active site" description="Proton donor/acceptor" evidence="2">
    <location>
        <position position="216"/>
    </location>
</feature>
<protein>
    <submittedName>
        <fullName evidence="5">SMP-30/gluconolactonase/LRE family protein</fullName>
    </submittedName>
</protein>
<dbReference type="PANTHER" id="PTHR10907:SF47">
    <property type="entry name" value="REGUCALCIN"/>
    <property type="match status" value="1"/>
</dbReference>
<dbReference type="SUPFAM" id="SSF63829">
    <property type="entry name" value="Calcium-dependent phosphotriesterase"/>
    <property type="match status" value="1"/>
</dbReference>